<dbReference type="PANTHER" id="PTHR31058">
    <property type="entry name" value="ZINC FINGER C4H2 DOMAIN-CONTAINING PROTEIN"/>
    <property type="match status" value="1"/>
</dbReference>
<reference evidence="4 5" key="1">
    <citation type="submission" date="2020-08" db="EMBL/GenBank/DDBJ databases">
        <authorList>
            <person name="Hejnol A."/>
        </authorList>
    </citation>
    <scope>NUCLEOTIDE SEQUENCE [LARGE SCALE GENOMIC DNA]</scope>
</reference>
<dbReference type="Proteomes" id="UP000549394">
    <property type="component" value="Unassembled WGS sequence"/>
</dbReference>
<keyword evidence="1" id="KW-0175">Coiled coil</keyword>
<dbReference type="EMBL" id="CAJFCJ010000015">
    <property type="protein sequence ID" value="CAD5121840.1"/>
    <property type="molecule type" value="Genomic_DNA"/>
</dbReference>
<feature type="domain" description="C4H2-type" evidence="3">
    <location>
        <begin position="185"/>
        <end position="227"/>
    </location>
</feature>
<protein>
    <submittedName>
        <fullName evidence="4">DgyrCDS10309</fullName>
    </submittedName>
</protein>
<dbReference type="InterPro" id="IPR044069">
    <property type="entry name" value="ZF_C4H2"/>
</dbReference>
<feature type="coiled-coil region" evidence="1">
    <location>
        <begin position="26"/>
        <end position="105"/>
    </location>
</feature>
<evidence type="ECO:0000259" key="3">
    <source>
        <dbReference type="PROSITE" id="PS51896"/>
    </source>
</evidence>
<evidence type="ECO:0000313" key="5">
    <source>
        <dbReference type="Proteomes" id="UP000549394"/>
    </source>
</evidence>
<sequence>MADEKDPSVINCLEKLEKIKEIRGATQHVEKLRAKLKSELESALDEEKHLSEYKTELELLLQEKMAHVEELRLIHADINLMESTIKSAEEEKSRTVQNARNLLEEFVPLKHQVDSMRLVFGLETLPDLEHDLASALERHGSVVPQSNEEVTQTAPPPLILPGMGSRPVAAKETAPAAISRPGFRQQPPPMKSCLSCHQQIHRNAPICPLCKAKSRSRNPKKPKRKSNDD</sequence>
<feature type="region of interest" description="Disordered" evidence="2">
    <location>
        <begin position="210"/>
        <end position="229"/>
    </location>
</feature>
<evidence type="ECO:0000256" key="2">
    <source>
        <dbReference type="SAM" id="MobiDB-lite"/>
    </source>
</evidence>
<dbReference type="PANTHER" id="PTHR31058:SF2">
    <property type="entry name" value="ZINC FINGER C4H2 DOMAIN-CONTAINING PROTEIN"/>
    <property type="match status" value="1"/>
</dbReference>
<dbReference type="AlphaFoldDB" id="A0A7I8VZS4"/>
<accession>A0A7I8VZS4</accession>
<dbReference type="PROSITE" id="PS51896">
    <property type="entry name" value="ZF_C4H2"/>
    <property type="match status" value="1"/>
</dbReference>
<comment type="caution">
    <text evidence="4">The sequence shown here is derived from an EMBL/GenBank/DDBJ whole genome shotgun (WGS) entry which is preliminary data.</text>
</comment>
<name>A0A7I8VZS4_9ANNE</name>
<proteinExistence type="predicted"/>
<dbReference type="OrthoDB" id="20865at2759"/>
<dbReference type="InterPro" id="IPR018482">
    <property type="entry name" value="Znf-C4H2"/>
</dbReference>
<organism evidence="4 5">
    <name type="scientific">Dimorphilus gyrociliatus</name>
    <dbReference type="NCBI Taxonomy" id="2664684"/>
    <lineage>
        <taxon>Eukaryota</taxon>
        <taxon>Metazoa</taxon>
        <taxon>Spiralia</taxon>
        <taxon>Lophotrochozoa</taxon>
        <taxon>Annelida</taxon>
        <taxon>Polychaeta</taxon>
        <taxon>Polychaeta incertae sedis</taxon>
        <taxon>Dinophilidae</taxon>
        <taxon>Dimorphilus</taxon>
    </lineage>
</organism>
<evidence type="ECO:0000313" key="4">
    <source>
        <dbReference type="EMBL" id="CAD5121840.1"/>
    </source>
</evidence>
<gene>
    <name evidence="4" type="ORF">DGYR_LOCUS9740</name>
</gene>
<evidence type="ECO:0000256" key="1">
    <source>
        <dbReference type="SAM" id="Coils"/>
    </source>
</evidence>
<dbReference type="GO" id="GO:0045666">
    <property type="term" value="P:positive regulation of neuron differentiation"/>
    <property type="evidence" value="ECO:0007669"/>
    <property type="project" value="TreeGrafter"/>
</dbReference>
<dbReference type="Pfam" id="PF10146">
    <property type="entry name" value="zf-C4H2"/>
    <property type="match status" value="1"/>
</dbReference>
<keyword evidence="5" id="KW-1185">Reference proteome</keyword>
<feature type="compositionally biased region" description="Basic residues" evidence="2">
    <location>
        <begin position="212"/>
        <end position="229"/>
    </location>
</feature>
<dbReference type="GO" id="GO:0005634">
    <property type="term" value="C:nucleus"/>
    <property type="evidence" value="ECO:0007669"/>
    <property type="project" value="TreeGrafter"/>
</dbReference>